<evidence type="ECO:0000256" key="1">
    <source>
        <dbReference type="ARBA" id="ARBA00022692"/>
    </source>
</evidence>
<feature type="coiled-coil region" evidence="6">
    <location>
        <begin position="354"/>
        <end position="414"/>
    </location>
</feature>
<dbReference type="PANTHER" id="PTHR12911">
    <property type="entry name" value="SAD1/UNC-84-LIKE PROTEIN-RELATED"/>
    <property type="match status" value="1"/>
</dbReference>
<dbReference type="InterPro" id="IPR045119">
    <property type="entry name" value="SUN1-5"/>
</dbReference>
<keyword evidence="1 8" id="KW-0812">Transmembrane</keyword>
<dbReference type="Pfam" id="PF07738">
    <property type="entry name" value="Sad1_UNC"/>
    <property type="match status" value="1"/>
</dbReference>
<dbReference type="GO" id="GO:0043495">
    <property type="term" value="F:protein-membrane adaptor activity"/>
    <property type="evidence" value="ECO:0007669"/>
    <property type="project" value="TreeGrafter"/>
</dbReference>
<sequence>MARRSSRLVSGGYYNSDEESDSSSVTNISYRETPVKVFKKKAGTRKSVSRTPSRANSNTSSVGTETPITAGQYEAPPPSPLIRESDLPMRTVPFLPSCIVTTRPPLTPFPSTTPPRYPSLPPERSLYSGQGCSIRPGFTSRAELKERTQSGVESSGYSSSEGPLLWKTPSNTRNTSKGPSAGYWGRIRGAFYSLMDSVSLMLAALKSKIKHLPSRAASVSGRMKKAFALLLLFLIALLCIWLLLPLLTPLVSRLAVSESQSKPKRSPVLFPSSPPLHQPNSLGHLVDPALVSAAVEERIQYLLDPAVVSAAVEAKMQRLLEEQQLKQELSLSQMKESLQLDLKDLKDLQDLNNLQDLKAQLLVLDSENRQLLLQEASALSQQMEDHQTESLSASEALRVRIQTLEQQNSKFSQEWSSLQMTPPPAPCPEPGLPPVQHQLTPELQQALEKWLSDRIKDQASLRLTGSCSDCGRPDADKMADFALETQGASVISTRCSETYRIRSACVTLFGFPLWYPSESPRTVIQGSPVLLPGKCWAFHGVQGTLLISLSHPITVSHVTLDHLPRYNSPTGRIDSAPRDLQVYGMREESEEGSLLETFTYDENGESTQTFKLPISSVVYRLVELRVLSNWGHVDYTCLYRFRVHGQIPSS</sequence>
<dbReference type="PANTHER" id="PTHR12911:SF22">
    <property type="entry name" value="SUN DOMAIN-CONTAINING PROTEIN 2"/>
    <property type="match status" value="1"/>
</dbReference>
<feature type="domain" description="SUN" evidence="9">
    <location>
        <begin position="487"/>
        <end position="648"/>
    </location>
</feature>
<dbReference type="GO" id="GO:0005637">
    <property type="term" value="C:nuclear inner membrane"/>
    <property type="evidence" value="ECO:0007669"/>
    <property type="project" value="UniProtKB-SubCell"/>
</dbReference>
<keyword evidence="2 8" id="KW-1133">Transmembrane helix</keyword>
<dbReference type="Gene3D" id="2.60.120.260">
    <property type="entry name" value="Galactose-binding domain-like"/>
    <property type="match status" value="1"/>
</dbReference>
<feature type="region of interest" description="Disordered" evidence="7">
    <location>
        <begin position="148"/>
        <end position="179"/>
    </location>
</feature>
<evidence type="ECO:0000259" key="9">
    <source>
        <dbReference type="PROSITE" id="PS51469"/>
    </source>
</evidence>
<feature type="region of interest" description="Disordered" evidence="7">
    <location>
        <begin position="1"/>
        <end position="77"/>
    </location>
</feature>
<feature type="compositionally biased region" description="Polar residues" evidence="7">
    <location>
        <begin position="168"/>
        <end position="178"/>
    </location>
</feature>
<dbReference type="Proteomes" id="UP001219934">
    <property type="component" value="Unassembled WGS sequence"/>
</dbReference>
<comment type="subcellular location">
    <subcellularLocation>
        <location evidence="5">Nucleus inner membrane</location>
        <topology evidence="5">Single-pass type II membrane protein</topology>
    </subcellularLocation>
</comment>
<evidence type="ECO:0000256" key="8">
    <source>
        <dbReference type="SAM" id="Phobius"/>
    </source>
</evidence>
<dbReference type="PROSITE" id="PS51469">
    <property type="entry name" value="SUN"/>
    <property type="match status" value="1"/>
</dbReference>
<evidence type="ECO:0000256" key="4">
    <source>
        <dbReference type="ARBA" id="ARBA00023136"/>
    </source>
</evidence>
<evidence type="ECO:0000313" key="10">
    <source>
        <dbReference type="EMBL" id="KAJ4937113.1"/>
    </source>
</evidence>
<dbReference type="InterPro" id="IPR012919">
    <property type="entry name" value="SUN_dom"/>
</dbReference>
<evidence type="ECO:0000256" key="6">
    <source>
        <dbReference type="SAM" id="Coils"/>
    </source>
</evidence>
<feature type="compositionally biased region" description="Low complexity" evidence="7">
    <location>
        <begin position="150"/>
        <end position="162"/>
    </location>
</feature>
<keyword evidence="3 6" id="KW-0175">Coiled coil</keyword>
<evidence type="ECO:0000256" key="5">
    <source>
        <dbReference type="ARBA" id="ARBA00037816"/>
    </source>
</evidence>
<feature type="compositionally biased region" description="Basic residues" evidence="7">
    <location>
        <begin position="37"/>
        <end position="48"/>
    </location>
</feature>
<organism evidence="10 11">
    <name type="scientific">Pogonophryne albipinna</name>
    <dbReference type="NCBI Taxonomy" id="1090488"/>
    <lineage>
        <taxon>Eukaryota</taxon>
        <taxon>Metazoa</taxon>
        <taxon>Chordata</taxon>
        <taxon>Craniata</taxon>
        <taxon>Vertebrata</taxon>
        <taxon>Euteleostomi</taxon>
        <taxon>Actinopterygii</taxon>
        <taxon>Neopterygii</taxon>
        <taxon>Teleostei</taxon>
        <taxon>Neoteleostei</taxon>
        <taxon>Acanthomorphata</taxon>
        <taxon>Eupercaria</taxon>
        <taxon>Perciformes</taxon>
        <taxon>Notothenioidei</taxon>
        <taxon>Pogonophryne</taxon>
    </lineage>
</organism>
<dbReference type="EMBL" id="JAPTMU010000010">
    <property type="protein sequence ID" value="KAJ4937113.1"/>
    <property type="molecule type" value="Genomic_DNA"/>
</dbReference>
<dbReference type="AlphaFoldDB" id="A0AAD6B5A0"/>
<comment type="caution">
    <text evidence="10">The sequence shown here is derived from an EMBL/GenBank/DDBJ whole genome shotgun (WGS) entry which is preliminary data.</text>
</comment>
<keyword evidence="11" id="KW-1185">Reference proteome</keyword>
<feature type="region of interest" description="Disordered" evidence="7">
    <location>
        <begin position="105"/>
        <end position="125"/>
    </location>
</feature>
<name>A0AAD6B5A0_9TELE</name>
<protein>
    <recommendedName>
        <fullName evidence="9">SUN domain-containing protein</fullName>
    </recommendedName>
</protein>
<evidence type="ECO:0000256" key="3">
    <source>
        <dbReference type="ARBA" id="ARBA00023054"/>
    </source>
</evidence>
<feature type="compositionally biased region" description="Pro residues" evidence="7">
    <location>
        <begin position="105"/>
        <end position="121"/>
    </location>
</feature>
<dbReference type="GO" id="GO:0034993">
    <property type="term" value="C:meiotic nuclear membrane microtubule tethering complex"/>
    <property type="evidence" value="ECO:0007669"/>
    <property type="project" value="TreeGrafter"/>
</dbReference>
<evidence type="ECO:0000313" key="11">
    <source>
        <dbReference type="Proteomes" id="UP001219934"/>
    </source>
</evidence>
<dbReference type="FunFam" id="2.60.120.260:FF:000009">
    <property type="entry name" value="SUN domain-containing protein 1 isoform X1"/>
    <property type="match status" value="1"/>
</dbReference>
<evidence type="ECO:0000256" key="7">
    <source>
        <dbReference type="SAM" id="MobiDB-lite"/>
    </source>
</evidence>
<accession>A0AAD6B5A0</accession>
<feature type="transmembrane region" description="Helical" evidence="8">
    <location>
        <begin position="226"/>
        <end position="247"/>
    </location>
</feature>
<keyword evidence="4 8" id="KW-0472">Membrane</keyword>
<gene>
    <name evidence="10" type="ORF">JOQ06_001695</name>
</gene>
<feature type="compositionally biased region" description="Polar residues" evidence="7">
    <location>
        <begin position="49"/>
        <end position="69"/>
    </location>
</feature>
<evidence type="ECO:0000256" key="2">
    <source>
        <dbReference type="ARBA" id="ARBA00022989"/>
    </source>
</evidence>
<reference evidence="10" key="1">
    <citation type="submission" date="2022-11" db="EMBL/GenBank/DDBJ databases">
        <title>Chromosome-level genome of Pogonophryne albipinna.</title>
        <authorList>
            <person name="Jo E."/>
        </authorList>
    </citation>
    <scope>NUCLEOTIDE SEQUENCE</scope>
    <source>
        <strain evidence="10">SGF0006</strain>
        <tissue evidence="10">Muscle</tissue>
    </source>
</reference>
<proteinExistence type="predicted"/>